<organism evidence="1 2">
    <name type="scientific">Roridomyces roridus</name>
    <dbReference type="NCBI Taxonomy" id="1738132"/>
    <lineage>
        <taxon>Eukaryota</taxon>
        <taxon>Fungi</taxon>
        <taxon>Dikarya</taxon>
        <taxon>Basidiomycota</taxon>
        <taxon>Agaricomycotina</taxon>
        <taxon>Agaricomycetes</taxon>
        <taxon>Agaricomycetidae</taxon>
        <taxon>Agaricales</taxon>
        <taxon>Marasmiineae</taxon>
        <taxon>Mycenaceae</taxon>
        <taxon>Roridomyces</taxon>
    </lineage>
</organism>
<gene>
    <name evidence="1" type="ORF">FB45DRAFT_1020359</name>
</gene>
<comment type="caution">
    <text evidence="1">The sequence shown here is derived from an EMBL/GenBank/DDBJ whole genome shotgun (WGS) entry which is preliminary data.</text>
</comment>
<reference evidence="1" key="1">
    <citation type="submission" date="2023-03" db="EMBL/GenBank/DDBJ databases">
        <title>Massive genome expansion in bonnet fungi (Mycena s.s.) driven by repeated elements and novel gene families across ecological guilds.</title>
        <authorList>
            <consortium name="Lawrence Berkeley National Laboratory"/>
            <person name="Harder C.B."/>
            <person name="Miyauchi S."/>
            <person name="Viragh M."/>
            <person name="Kuo A."/>
            <person name="Thoen E."/>
            <person name="Andreopoulos B."/>
            <person name="Lu D."/>
            <person name="Skrede I."/>
            <person name="Drula E."/>
            <person name="Henrissat B."/>
            <person name="Morin E."/>
            <person name="Kohler A."/>
            <person name="Barry K."/>
            <person name="LaButti K."/>
            <person name="Morin E."/>
            <person name="Salamov A."/>
            <person name="Lipzen A."/>
            <person name="Mereny Z."/>
            <person name="Hegedus B."/>
            <person name="Baldrian P."/>
            <person name="Stursova M."/>
            <person name="Weitz H."/>
            <person name="Taylor A."/>
            <person name="Grigoriev I.V."/>
            <person name="Nagy L.G."/>
            <person name="Martin F."/>
            <person name="Kauserud H."/>
        </authorList>
    </citation>
    <scope>NUCLEOTIDE SEQUENCE</scope>
    <source>
        <strain evidence="1">9284</strain>
    </source>
</reference>
<accession>A0AAD7FXU7</accession>
<evidence type="ECO:0000313" key="2">
    <source>
        <dbReference type="Proteomes" id="UP001221142"/>
    </source>
</evidence>
<dbReference type="Proteomes" id="UP001221142">
    <property type="component" value="Unassembled WGS sequence"/>
</dbReference>
<keyword evidence="2" id="KW-1185">Reference proteome</keyword>
<dbReference type="EMBL" id="JARKIF010000003">
    <property type="protein sequence ID" value="KAJ7643518.1"/>
    <property type="molecule type" value="Genomic_DNA"/>
</dbReference>
<proteinExistence type="predicted"/>
<protein>
    <submittedName>
        <fullName evidence="1">Uncharacterized protein</fullName>
    </submittedName>
</protein>
<name>A0AAD7FXU7_9AGAR</name>
<sequence length="129" mass="14348">MAEQSLPSFTRHGSDSFIQVVPKTFTLKGPFAGLPAAQNPFQFFKEQEKKVRELGFIGVMLVICTELAWDDPRPVTEAVKDISTISSFQTLLASKQDGDKVRRTYGQLPEGTWKVLLDGALRGAFQLET</sequence>
<dbReference type="AlphaFoldDB" id="A0AAD7FXU7"/>
<evidence type="ECO:0000313" key="1">
    <source>
        <dbReference type="EMBL" id="KAJ7643518.1"/>
    </source>
</evidence>